<proteinExistence type="predicted"/>
<dbReference type="Proteomes" id="UP000001075">
    <property type="component" value="Unassembled WGS sequence"/>
</dbReference>
<gene>
    <name evidence="2" type="ORF">I79_006295</name>
</gene>
<evidence type="ECO:0000313" key="3">
    <source>
        <dbReference type="Proteomes" id="UP000001075"/>
    </source>
</evidence>
<dbReference type="InParanoid" id="G3H7G4"/>
<evidence type="ECO:0000256" key="1">
    <source>
        <dbReference type="SAM" id="MobiDB-lite"/>
    </source>
</evidence>
<dbReference type="EMBL" id="JH000194">
    <property type="protein sequence ID" value="EGW07934.1"/>
    <property type="molecule type" value="Genomic_DNA"/>
</dbReference>
<name>G3H7G4_CRIGR</name>
<organism evidence="2 3">
    <name type="scientific">Cricetulus griseus</name>
    <name type="common">Chinese hamster</name>
    <name type="synonym">Cricetulus barabensis griseus</name>
    <dbReference type="NCBI Taxonomy" id="10029"/>
    <lineage>
        <taxon>Eukaryota</taxon>
        <taxon>Metazoa</taxon>
        <taxon>Chordata</taxon>
        <taxon>Craniata</taxon>
        <taxon>Vertebrata</taxon>
        <taxon>Euteleostomi</taxon>
        <taxon>Mammalia</taxon>
        <taxon>Eutheria</taxon>
        <taxon>Euarchontoglires</taxon>
        <taxon>Glires</taxon>
        <taxon>Rodentia</taxon>
        <taxon>Myomorpha</taxon>
        <taxon>Muroidea</taxon>
        <taxon>Cricetidae</taxon>
        <taxon>Cricetinae</taxon>
        <taxon>Cricetulus</taxon>
    </lineage>
</organism>
<protein>
    <submittedName>
        <fullName evidence="2">Uncharacterized protein</fullName>
    </submittedName>
</protein>
<evidence type="ECO:0000313" key="2">
    <source>
        <dbReference type="EMBL" id="EGW07934.1"/>
    </source>
</evidence>
<reference evidence="3" key="1">
    <citation type="journal article" date="2011" name="Nat. Biotechnol.">
        <title>The genomic sequence of the Chinese hamster ovary (CHO)-K1 cell line.</title>
        <authorList>
            <person name="Xu X."/>
            <person name="Nagarajan H."/>
            <person name="Lewis N.E."/>
            <person name="Pan S."/>
            <person name="Cai Z."/>
            <person name="Liu X."/>
            <person name="Chen W."/>
            <person name="Xie M."/>
            <person name="Wang W."/>
            <person name="Hammond S."/>
            <person name="Andersen M.R."/>
            <person name="Neff N."/>
            <person name="Passarelli B."/>
            <person name="Koh W."/>
            <person name="Fan H.C."/>
            <person name="Wang J."/>
            <person name="Gui Y."/>
            <person name="Lee K.H."/>
            <person name="Betenbaugh M.J."/>
            <person name="Quake S.R."/>
            <person name="Famili I."/>
            <person name="Palsson B.O."/>
            <person name="Wang J."/>
        </authorList>
    </citation>
    <scope>NUCLEOTIDE SEQUENCE [LARGE SCALE GENOMIC DNA]</scope>
    <source>
        <strain evidence="3">CHO K1 cell line</strain>
    </source>
</reference>
<dbReference type="AlphaFoldDB" id="G3H7G4"/>
<accession>G3H7G4</accession>
<feature type="region of interest" description="Disordered" evidence="1">
    <location>
        <begin position="1"/>
        <end position="20"/>
    </location>
</feature>
<sequence length="75" mass="8218">MDSEVKVQEGAVDEEPYEGAPSRFPGLQLLLPRWSGARSPRAGPCFLQEPPPTRPGDTAPAIFIRILWWQGCAGL</sequence>